<dbReference type="PANTHER" id="PTHR45947:SF3">
    <property type="entry name" value="SULFOQUINOVOSYL TRANSFERASE SQD2"/>
    <property type="match status" value="1"/>
</dbReference>
<dbReference type="EC" id="2.4.1.-" evidence="4"/>
<feature type="compositionally biased region" description="Polar residues" evidence="1">
    <location>
        <begin position="325"/>
        <end position="340"/>
    </location>
</feature>
<evidence type="ECO:0000259" key="2">
    <source>
        <dbReference type="Pfam" id="PF00534"/>
    </source>
</evidence>
<evidence type="ECO:0000259" key="3">
    <source>
        <dbReference type="Pfam" id="PF13439"/>
    </source>
</evidence>
<feature type="domain" description="Glycosyl transferase family 1" evidence="2">
    <location>
        <begin position="163"/>
        <end position="272"/>
    </location>
</feature>
<dbReference type="CDD" id="cd03801">
    <property type="entry name" value="GT4_PimA-like"/>
    <property type="match status" value="1"/>
</dbReference>
<dbReference type="EMBL" id="VSSQ01002431">
    <property type="protein sequence ID" value="MPM15359.1"/>
    <property type="molecule type" value="Genomic_DNA"/>
</dbReference>
<accession>A0A644XGW9</accession>
<evidence type="ECO:0000313" key="4">
    <source>
        <dbReference type="EMBL" id="MPM15359.1"/>
    </source>
</evidence>
<gene>
    <name evidence="4" type="primary">gtf1_24</name>
    <name evidence="4" type="ORF">SDC9_61728</name>
</gene>
<keyword evidence="4" id="KW-0328">Glycosyltransferase</keyword>
<keyword evidence="4" id="KW-0808">Transferase</keyword>
<organism evidence="4">
    <name type="scientific">bioreactor metagenome</name>
    <dbReference type="NCBI Taxonomy" id="1076179"/>
    <lineage>
        <taxon>unclassified sequences</taxon>
        <taxon>metagenomes</taxon>
        <taxon>ecological metagenomes</taxon>
    </lineage>
</organism>
<dbReference type="Gene3D" id="3.40.50.2000">
    <property type="entry name" value="Glycogen Phosphorylase B"/>
    <property type="match status" value="2"/>
</dbReference>
<dbReference type="SUPFAM" id="SSF53756">
    <property type="entry name" value="UDP-Glycosyltransferase/glycogen phosphorylase"/>
    <property type="match status" value="1"/>
</dbReference>
<dbReference type="Pfam" id="PF00534">
    <property type="entry name" value="Glycos_transf_1"/>
    <property type="match status" value="1"/>
</dbReference>
<comment type="caution">
    <text evidence="4">The sequence shown here is derived from an EMBL/GenBank/DDBJ whole genome shotgun (WGS) entry which is preliminary data.</text>
</comment>
<evidence type="ECO:0000256" key="1">
    <source>
        <dbReference type="SAM" id="MobiDB-lite"/>
    </source>
</evidence>
<dbReference type="InterPro" id="IPR001296">
    <property type="entry name" value="Glyco_trans_1"/>
</dbReference>
<sequence length="346" mass="37029">MARVGLPGWRLVVTAPEGPLLQRLRDLGCPVIPLPIDGVRTAASVRALRHTLTRLRPVVAHSHLAKADILLALAGAGLPVPLVTTEHHIPPDRFMFHSSLPAAVAMETVHRVRLTRFQQAIAVSASTRRDMQKWWHTATPITVVLNGVDRPTAPPVRPSGLRMLSLTRLSPEKNLDMTLRVFAQVAESHPEATLTVGGTGPELDHLRTMARDLGIGDRVEFPGFVDADAAMAEHDVLLQPSKSDNCSYTLLDAVASGMGVAASPIGGNPEILPERCIAQLDDDGGLARIAVEQGLDPTVRPTLPDAVPTVAQMAKRITEVYVRRSASNGPNSAGSRSETNGEADPT</sequence>
<dbReference type="InterPro" id="IPR028098">
    <property type="entry name" value="Glyco_trans_4-like_N"/>
</dbReference>
<protein>
    <submittedName>
        <fullName evidence="4">Glycosyltransferase Gtf1</fullName>
        <ecNumber evidence="4">2.4.1.-</ecNumber>
    </submittedName>
</protein>
<dbReference type="Pfam" id="PF13439">
    <property type="entry name" value="Glyco_transf_4"/>
    <property type="match status" value="1"/>
</dbReference>
<dbReference type="AlphaFoldDB" id="A0A644XGW9"/>
<feature type="region of interest" description="Disordered" evidence="1">
    <location>
        <begin position="322"/>
        <end position="346"/>
    </location>
</feature>
<dbReference type="GO" id="GO:0016757">
    <property type="term" value="F:glycosyltransferase activity"/>
    <property type="evidence" value="ECO:0007669"/>
    <property type="project" value="UniProtKB-KW"/>
</dbReference>
<reference evidence="4" key="1">
    <citation type="submission" date="2019-08" db="EMBL/GenBank/DDBJ databases">
        <authorList>
            <person name="Kucharzyk K."/>
            <person name="Murdoch R.W."/>
            <person name="Higgins S."/>
            <person name="Loffler F."/>
        </authorList>
    </citation>
    <scope>NUCLEOTIDE SEQUENCE</scope>
</reference>
<name>A0A644XGW9_9ZZZZ</name>
<dbReference type="InterPro" id="IPR050194">
    <property type="entry name" value="Glycosyltransferase_grp1"/>
</dbReference>
<feature type="domain" description="Glycosyltransferase subfamily 4-like N-terminal" evidence="3">
    <location>
        <begin position="14"/>
        <end position="149"/>
    </location>
</feature>
<dbReference type="PANTHER" id="PTHR45947">
    <property type="entry name" value="SULFOQUINOVOSYL TRANSFERASE SQD2"/>
    <property type="match status" value="1"/>
</dbReference>
<proteinExistence type="predicted"/>